<reference evidence="1" key="1">
    <citation type="journal article" date="2019" name="bioRxiv">
        <title>The Genome of the Zebra Mussel, Dreissena polymorpha: A Resource for Invasive Species Research.</title>
        <authorList>
            <person name="McCartney M.A."/>
            <person name="Auch B."/>
            <person name="Kono T."/>
            <person name="Mallez S."/>
            <person name="Zhang Y."/>
            <person name="Obille A."/>
            <person name="Becker A."/>
            <person name="Abrahante J.E."/>
            <person name="Garbe J."/>
            <person name="Badalamenti J.P."/>
            <person name="Herman A."/>
            <person name="Mangelson H."/>
            <person name="Liachko I."/>
            <person name="Sullivan S."/>
            <person name="Sone E.D."/>
            <person name="Koren S."/>
            <person name="Silverstein K.A.T."/>
            <person name="Beckman K.B."/>
            <person name="Gohl D.M."/>
        </authorList>
    </citation>
    <scope>NUCLEOTIDE SEQUENCE</scope>
    <source>
        <strain evidence="1">Duluth1</strain>
        <tissue evidence="1">Whole animal</tissue>
    </source>
</reference>
<dbReference type="EMBL" id="JAIWYP010000001">
    <property type="protein sequence ID" value="KAH3880701.1"/>
    <property type="molecule type" value="Genomic_DNA"/>
</dbReference>
<protein>
    <submittedName>
        <fullName evidence="1">Uncharacterized protein</fullName>
    </submittedName>
</protein>
<sequence length="66" mass="7369">MKTMPREQLEEIILGVLDENPGLILDFHKPVAIHLRVLKMQGNANPGRANMLRKGAKTLLFSTACK</sequence>
<comment type="caution">
    <text evidence="1">The sequence shown here is derived from an EMBL/GenBank/DDBJ whole genome shotgun (WGS) entry which is preliminary data.</text>
</comment>
<dbReference type="Proteomes" id="UP000828390">
    <property type="component" value="Unassembled WGS sequence"/>
</dbReference>
<proteinExistence type="predicted"/>
<organism evidence="1 2">
    <name type="scientific">Dreissena polymorpha</name>
    <name type="common">Zebra mussel</name>
    <name type="synonym">Mytilus polymorpha</name>
    <dbReference type="NCBI Taxonomy" id="45954"/>
    <lineage>
        <taxon>Eukaryota</taxon>
        <taxon>Metazoa</taxon>
        <taxon>Spiralia</taxon>
        <taxon>Lophotrochozoa</taxon>
        <taxon>Mollusca</taxon>
        <taxon>Bivalvia</taxon>
        <taxon>Autobranchia</taxon>
        <taxon>Heteroconchia</taxon>
        <taxon>Euheterodonta</taxon>
        <taxon>Imparidentia</taxon>
        <taxon>Neoheterodontei</taxon>
        <taxon>Myida</taxon>
        <taxon>Dreissenoidea</taxon>
        <taxon>Dreissenidae</taxon>
        <taxon>Dreissena</taxon>
    </lineage>
</organism>
<reference evidence="1" key="2">
    <citation type="submission" date="2020-11" db="EMBL/GenBank/DDBJ databases">
        <authorList>
            <person name="McCartney M.A."/>
            <person name="Auch B."/>
            <person name="Kono T."/>
            <person name="Mallez S."/>
            <person name="Becker A."/>
            <person name="Gohl D.M."/>
            <person name="Silverstein K.A.T."/>
            <person name="Koren S."/>
            <person name="Bechman K.B."/>
            <person name="Herman A."/>
            <person name="Abrahante J.E."/>
            <person name="Garbe J."/>
        </authorList>
    </citation>
    <scope>NUCLEOTIDE SEQUENCE</scope>
    <source>
        <strain evidence="1">Duluth1</strain>
        <tissue evidence="1">Whole animal</tissue>
    </source>
</reference>
<gene>
    <name evidence="1" type="ORF">DPMN_004623</name>
</gene>
<evidence type="ECO:0000313" key="1">
    <source>
        <dbReference type="EMBL" id="KAH3880701.1"/>
    </source>
</evidence>
<evidence type="ECO:0000313" key="2">
    <source>
        <dbReference type="Proteomes" id="UP000828390"/>
    </source>
</evidence>
<accession>A0A9D4MQN1</accession>
<keyword evidence="2" id="KW-1185">Reference proteome</keyword>
<name>A0A9D4MQN1_DREPO</name>
<dbReference type="AlphaFoldDB" id="A0A9D4MQN1"/>